<dbReference type="InterPro" id="IPR000868">
    <property type="entry name" value="Isochorismatase-like_dom"/>
</dbReference>
<dbReference type="PANTHER" id="PTHR43540:SF1">
    <property type="entry name" value="ISOCHORISMATASE HYDROLASE"/>
    <property type="match status" value="1"/>
</dbReference>
<dbReference type="Pfam" id="PF00857">
    <property type="entry name" value="Isochorismatase"/>
    <property type="match status" value="1"/>
</dbReference>
<evidence type="ECO:0000256" key="1">
    <source>
        <dbReference type="ARBA" id="ARBA00022801"/>
    </source>
</evidence>
<dbReference type="CDD" id="cd01014">
    <property type="entry name" value="nicotinamidase_related"/>
    <property type="match status" value="1"/>
</dbReference>
<proteinExistence type="predicted"/>
<dbReference type="GO" id="GO:0016787">
    <property type="term" value="F:hydrolase activity"/>
    <property type="evidence" value="ECO:0007669"/>
    <property type="project" value="UniProtKB-KW"/>
</dbReference>
<dbReference type="InterPro" id="IPR036380">
    <property type="entry name" value="Isochorismatase-like_sf"/>
</dbReference>
<gene>
    <name evidence="3" type="ORF">GL267_08705</name>
</gene>
<dbReference type="PANTHER" id="PTHR43540">
    <property type="entry name" value="PEROXYUREIDOACRYLATE/UREIDOACRYLATE AMIDOHYDROLASE-RELATED"/>
    <property type="match status" value="1"/>
</dbReference>
<protein>
    <submittedName>
        <fullName evidence="3">Isochorismatase family protein</fullName>
    </submittedName>
</protein>
<dbReference type="RefSeq" id="WP_163097951.1">
    <property type="nucleotide sequence ID" value="NZ_CP127523.1"/>
</dbReference>
<evidence type="ECO:0000259" key="2">
    <source>
        <dbReference type="Pfam" id="PF00857"/>
    </source>
</evidence>
<feature type="domain" description="Isochorismatase-like" evidence="2">
    <location>
        <begin position="3"/>
        <end position="147"/>
    </location>
</feature>
<dbReference type="AlphaFoldDB" id="A0A845UBB5"/>
<dbReference type="Gene3D" id="3.40.50.850">
    <property type="entry name" value="Isochorismatase-like"/>
    <property type="match status" value="1"/>
</dbReference>
<comment type="caution">
    <text evidence="3">The sequence shown here is derived from an EMBL/GenBank/DDBJ whole genome shotgun (WGS) entry which is preliminary data.</text>
</comment>
<accession>A0A845UBB5</accession>
<sequence length="186" mass="20531">MTTALMLIDFQNDYFPGGKWELEEIYAAANNAVMLLTAFREKEFLIVHVRHEFPNGDAPFFQPDSDGAKTHCLLAPKIDELVVLKHQVNSFQETNLKEILDAAQIDKLVICGAMSHMCIDGTTRAARDFGYDCVVVHDACATRDLEFDGVNVAARQVHAAYMEALGFAYAKVVSSQSILLDSGQSA</sequence>
<organism evidence="3">
    <name type="scientific">Acidithiobacillus ferrianus</name>
    <dbReference type="NCBI Taxonomy" id="2678518"/>
    <lineage>
        <taxon>Bacteria</taxon>
        <taxon>Pseudomonadati</taxon>
        <taxon>Pseudomonadota</taxon>
        <taxon>Acidithiobacillia</taxon>
        <taxon>Acidithiobacillales</taxon>
        <taxon>Acidithiobacillaceae</taxon>
        <taxon>Acidithiobacillus</taxon>
    </lineage>
</organism>
<dbReference type="InterPro" id="IPR050272">
    <property type="entry name" value="Isochorismatase-like_hydrls"/>
</dbReference>
<dbReference type="SUPFAM" id="SSF52499">
    <property type="entry name" value="Isochorismatase-like hydrolases"/>
    <property type="match status" value="1"/>
</dbReference>
<dbReference type="EMBL" id="WNJL01000034">
    <property type="protein sequence ID" value="NDU42715.1"/>
    <property type="molecule type" value="Genomic_DNA"/>
</dbReference>
<evidence type="ECO:0000313" key="3">
    <source>
        <dbReference type="EMBL" id="NDU42715.1"/>
    </source>
</evidence>
<keyword evidence="1" id="KW-0378">Hydrolase</keyword>
<name>A0A845UBB5_9PROT</name>
<reference evidence="3" key="1">
    <citation type="submission" date="2019-11" db="EMBL/GenBank/DDBJ databases">
        <title>Acidithiobacillus ferrianus sp. nov.: a facultatively anaerobic and extremely acidophilic chemolithoautotroph.</title>
        <authorList>
            <person name="Norris P.R."/>
            <person name="Falagan C."/>
            <person name="Moya-Beltran A."/>
            <person name="Castro M."/>
            <person name="Quatrini R."/>
            <person name="Johnson D.B."/>
        </authorList>
    </citation>
    <scope>NUCLEOTIDE SEQUENCE [LARGE SCALE GENOMIC DNA]</scope>
    <source>
        <strain evidence="3">MG</strain>
    </source>
</reference>